<feature type="transmembrane region" description="Helical" evidence="8">
    <location>
        <begin position="36"/>
        <end position="57"/>
    </location>
</feature>
<protein>
    <submittedName>
        <fullName evidence="9">Spore gernimation protein KB</fullName>
    </submittedName>
</protein>
<proteinExistence type="inferred from homology"/>
<gene>
    <name evidence="9" type="ORF">AC625_04335</name>
</gene>
<dbReference type="PATRIC" id="fig|1679170.3.peg.929"/>
<evidence type="ECO:0000256" key="7">
    <source>
        <dbReference type="ARBA" id="ARBA00023136"/>
    </source>
</evidence>
<dbReference type="AlphaFoldDB" id="A0A0K9GQG1"/>
<comment type="caution">
    <text evidence="9">The sequence shown here is derived from an EMBL/GenBank/DDBJ whole genome shotgun (WGS) entry which is preliminary data.</text>
</comment>
<dbReference type="Pfam" id="PF03845">
    <property type="entry name" value="Spore_permease"/>
    <property type="match status" value="1"/>
</dbReference>
<keyword evidence="5 8" id="KW-0812">Transmembrane</keyword>
<evidence type="ECO:0000256" key="2">
    <source>
        <dbReference type="ARBA" id="ARBA00007998"/>
    </source>
</evidence>
<accession>A0A0K9GQG1</accession>
<feature type="transmembrane region" description="Helical" evidence="8">
    <location>
        <begin position="185"/>
        <end position="207"/>
    </location>
</feature>
<feature type="transmembrane region" description="Helical" evidence="8">
    <location>
        <begin position="143"/>
        <end position="165"/>
    </location>
</feature>
<evidence type="ECO:0000256" key="8">
    <source>
        <dbReference type="SAM" id="Phobius"/>
    </source>
</evidence>
<comment type="subcellular location">
    <subcellularLocation>
        <location evidence="1">Membrane</location>
        <topology evidence="1">Multi-pass membrane protein</topology>
    </subcellularLocation>
</comment>
<feature type="transmembrane region" description="Helical" evidence="8">
    <location>
        <begin position="306"/>
        <end position="326"/>
    </location>
</feature>
<sequence>MEKAKISAYQLFVLIVLFEVGSTLLIPLALDAKQDAWLTILLGMVGGFFLFLVNFRLFHYYPDILPTEYMQKIVGKSFGKFLAFLYILYFMYMAAKVVRDFGEMLITSTYPQTPLFIIIALFLVVIIYTIRKGIEVVARTGELLFLILLLLGISGTILIAISGIVDLKNLLPVLEEGIMPVLKTTFTQTLYIPFGEAVVFSMILPYLNQSKKGKRIGVYALGFSGLALTLVVAINISVLGVNLTARSQFPLLSTIQTIQIDEFLERLDVYFMLTLILGGFFKISLYFYVAVAGIANLFNFKEPSRLVYPMGIVILILSITIASNYAEHISEGTRFISLRIFLPFQVIIPVSLLIIAFFKHRKKRGK</sequence>
<dbReference type="PANTHER" id="PTHR34975">
    <property type="entry name" value="SPORE GERMINATION PROTEIN A2"/>
    <property type="match status" value="1"/>
</dbReference>
<keyword evidence="10" id="KW-1185">Reference proteome</keyword>
<dbReference type="InterPro" id="IPR004761">
    <property type="entry name" value="Spore_GerAB"/>
</dbReference>
<dbReference type="STRING" id="1679170.AC625_04335"/>
<dbReference type="GO" id="GO:0009847">
    <property type="term" value="P:spore germination"/>
    <property type="evidence" value="ECO:0007669"/>
    <property type="project" value="InterPro"/>
</dbReference>
<reference evidence="10" key="1">
    <citation type="submission" date="2015-07" db="EMBL/GenBank/DDBJ databases">
        <title>Genome sequencing project for genomic taxonomy and phylogenomics of Bacillus-like bacteria.</title>
        <authorList>
            <person name="Liu B."/>
            <person name="Wang J."/>
            <person name="Zhu Y."/>
            <person name="Liu G."/>
            <person name="Chen Q."/>
            <person name="Chen Z."/>
            <person name="Lan J."/>
            <person name="Che J."/>
            <person name="Ge C."/>
            <person name="Shi H."/>
            <person name="Pan Z."/>
            <person name="Liu X."/>
        </authorList>
    </citation>
    <scope>NUCLEOTIDE SEQUENCE [LARGE SCALE GENOMIC DNA]</scope>
    <source>
        <strain evidence="10">FJAT-27997</strain>
    </source>
</reference>
<feature type="transmembrane region" description="Helical" evidence="8">
    <location>
        <begin position="338"/>
        <end position="358"/>
    </location>
</feature>
<evidence type="ECO:0000256" key="3">
    <source>
        <dbReference type="ARBA" id="ARBA00022448"/>
    </source>
</evidence>
<feature type="transmembrane region" description="Helical" evidence="8">
    <location>
        <begin position="115"/>
        <end position="131"/>
    </location>
</feature>
<dbReference type="RefSeq" id="WP_049680164.1">
    <property type="nucleotide sequence ID" value="NZ_LFZW01000001.1"/>
</dbReference>
<keyword evidence="6 8" id="KW-1133">Transmembrane helix</keyword>
<keyword evidence="3" id="KW-0813">Transport</keyword>
<comment type="similarity">
    <text evidence="2">Belongs to the amino acid-polyamine-organocation (APC) superfamily. Spore germination protein (SGP) (TC 2.A.3.9) family.</text>
</comment>
<evidence type="ECO:0000313" key="10">
    <source>
        <dbReference type="Proteomes" id="UP000037146"/>
    </source>
</evidence>
<feature type="transmembrane region" description="Helical" evidence="8">
    <location>
        <begin position="78"/>
        <end position="95"/>
    </location>
</feature>
<evidence type="ECO:0000256" key="4">
    <source>
        <dbReference type="ARBA" id="ARBA00022544"/>
    </source>
</evidence>
<dbReference type="NCBIfam" id="TIGR00912">
    <property type="entry name" value="2A0309"/>
    <property type="match status" value="1"/>
</dbReference>
<feature type="transmembrane region" description="Helical" evidence="8">
    <location>
        <begin position="269"/>
        <end position="294"/>
    </location>
</feature>
<name>A0A0K9GQG1_9BACI</name>
<dbReference type="EMBL" id="LFZW01000001">
    <property type="protein sequence ID" value="KMY48836.1"/>
    <property type="molecule type" value="Genomic_DNA"/>
</dbReference>
<dbReference type="PANTHER" id="PTHR34975:SF2">
    <property type="entry name" value="SPORE GERMINATION PROTEIN A2"/>
    <property type="match status" value="1"/>
</dbReference>
<feature type="transmembrane region" description="Helical" evidence="8">
    <location>
        <begin position="219"/>
        <end position="241"/>
    </location>
</feature>
<dbReference type="Proteomes" id="UP000037146">
    <property type="component" value="Unassembled WGS sequence"/>
</dbReference>
<evidence type="ECO:0000256" key="6">
    <source>
        <dbReference type="ARBA" id="ARBA00022989"/>
    </source>
</evidence>
<evidence type="ECO:0000256" key="5">
    <source>
        <dbReference type="ARBA" id="ARBA00022692"/>
    </source>
</evidence>
<feature type="transmembrane region" description="Helical" evidence="8">
    <location>
        <begin position="12"/>
        <end position="30"/>
    </location>
</feature>
<evidence type="ECO:0000256" key="1">
    <source>
        <dbReference type="ARBA" id="ARBA00004141"/>
    </source>
</evidence>
<dbReference type="OrthoDB" id="1891864at2"/>
<keyword evidence="4" id="KW-0309">Germination</keyword>
<evidence type="ECO:0000313" key="9">
    <source>
        <dbReference type="EMBL" id="KMY48836.1"/>
    </source>
</evidence>
<dbReference type="GO" id="GO:0016020">
    <property type="term" value="C:membrane"/>
    <property type="evidence" value="ECO:0007669"/>
    <property type="project" value="UniProtKB-SubCell"/>
</dbReference>
<organism evidence="9 10">
    <name type="scientific">Peribacillus loiseleuriae</name>
    <dbReference type="NCBI Taxonomy" id="1679170"/>
    <lineage>
        <taxon>Bacteria</taxon>
        <taxon>Bacillati</taxon>
        <taxon>Bacillota</taxon>
        <taxon>Bacilli</taxon>
        <taxon>Bacillales</taxon>
        <taxon>Bacillaceae</taxon>
        <taxon>Peribacillus</taxon>
    </lineage>
</organism>
<keyword evidence="7 8" id="KW-0472">Membrane</keyword>